<evidence type="ECO:0000256" key="23">
    <source>
        <dbReference type="SAM" id="SignalP"/>
    </source>
</evidence>
<evidence type="ECO:0000256" key="7">
    <source>
        <dbReference type="ARBA" id="ARBA00022553"/>
    </source>
</evidence>
<keyword evidence="6" id="KW-0723">Serine/threonine-protein kinase</keyword>
<feature type="signal peptide" evidence="23">
    <location>
        <begin position="1"/>
        <end position="39"/>
    </location>
</feature>
<keyword evidence="15" id="KW-0067">ATP-binding</keyword>
<accession>A0A8J5GJ23</accession>
<proteinExistence type="inferred from homology"/>
<dbReference type="Proteomes" id="UP000734854">
    <property type="component" value="Unassembled WGS sequence"/>
</dbReference>
<evidence type="ECO:0000256" key="13">
    <source>
        <dbReference type="ARBA" id="ARBA00022741"/>
    </source>
</evidence>
<dbReference type="SUPFAM" id="SSF52058">
    <property type="entry name" value="L domain-like"/>
    <property type="match status" value="2"/>
</dbReference>
<evidence type="ECO:0000256" key="1">
    <source>
        <dbReference type="ARBA" id="ARBA00004251"/>
    </source>
</evidence>
<keyword evidence="8" id="KW-0433">Leucine-rich repeat</keyword>
<dbReference type="Pfam" id="PF00560">
    <property type="entry name" value="LRR_1"/>
    <property type="match status" value="5"/>
</dbReference>
<dbReference type="InterPro" id="IPR008271">
    <property type="entry name" value="Ser/Thr_kinase_AS"/>
</dbReference>
<evidence type="ECO:0000256" key="19">
    <source>
        <dbReference type="ARBA" id="ARBA00023180"/>
    </source>
</evidence>
<organism evidence="25 26">
    <name type="scientific">Zingiber officinale</name>
    <name type="common">Ginger</name>
    <name type="synonym">Amomum zingiber</name>
    <dbReference type="NCBI Taxonomy" id="94328"/>
    <lineage>
        <taxon>Eukaryota</taxon>
        <taxon>Viridiplantae</taxon>
        <taxon>Streptophyta</taxon>
        <taxon>Embryophyta</taxon>
        <taxon>Tracheophyta</taxon>
        <taxon>Spermatophyta</taxon>
        <taxon>Magnoliopsida</taxon>
        <taxon>Liliopsida</taxon>
        <taxon>Zingiberales</taxon>
        <taxon>Zingiberaceae</taxon>
        <taxon>Zingiber</taxon>
    </lineage>
</organism>
<dbReference type="InterPro" id="IPR021720">
    <property type="entry name" value="Malectin_dom"/>
</dbReference>
<dbReference type="PROSITE" id="PS00108">
    <property type="entry name" value="PROTEIN_KINASE_ST"/>
    <property type="match status" value="2"/>
</dbReference>
<dbReference type="InterPro" id="IPR032675">
    <property type="entry name" value="LRR_dom_sf"/>
</dbReference>
<dbReference type="Gene3D" id="1.10.510.10">
    <property type="entry name" value="Transferase(Phosphotransferase) domain 1"/>
    <property type="match status" value="2"/>
</dbReference>
<dbReference type="Pfam" id="PF07714">
    <property type="entry name" value="PK_Tyr_Ser-Thr"/>
    <property type="match status" value="1"/>
</dbReference>
<dbReference type="PANTHER" id="PTHR48006:SF60">
    <property type="entry name" value="PROTEIN KINASE DOMAIN-CONTAINING PROTEIN"/>
    <property type="match status" value="1"/>
</dbReference>
<protein>
    <recommendedName>
        <fullName evidence="4">non-specific serine/threonine protein kinase</fullName>
        <ecNumber evidence="4">2.7.11.1</ecNumber>
    </recommendedName>
</protein>
<dbReference type="EMBL" id="JACMSC010000010">
    <property type="protein sequence ID" value="KAG6502513.1"/>
    <property type="molecule type" value="Genomic_DNA"/>
</dbReference>
<evidence type="ECO:0000256" key="17">
    <source>
        <dbReference type="ARBA" id="ARBA00023136"/>
    </source>
</evidence>
<keyword evidence="13" id="KW-0547">Nucleotide-binding</keyword>
<evidence type="ECO:0000256" key="10">
    <source>
        <dbReference type="ARBA" id="ARBA00022692"/>
    </source>
</evidence>
<comment type="catalytic activity">
    <reaction evidence="21">
        <text>L-seryl-[protein] + ATP = O-phospho-L-seryl-[protein] + ADP + H(+)</text>
        <dbReference type="Rhea" id="RHEA:17989"/>
        <dbReference type="Rhea" id="RHEA-COMP:9863"/>
        <dbReference type="Rhea" id="RHEA-COMP:11604"/>
        <dbReference type="ChEBI" id="CHEBI:15378"/>
        <dbReference type="ChEBI" id="CHEBI:29999"/>
        <dbReference type="ChEBI" id="CHEBI:30616"/>
        <dbReference type="ChEBI" id="CHEBI:83421"/>
        <dbReference type="ChEBI" id="CHEBI:456216"/>
        <dbReference type="EC" id="2.7.11.1"/>
    </reaction>
</comment>
<dbReference type="InterPro" id="IPR051824">
    <property type="entry name" value="LRR_Rcpt-Like_S/T_Kinase"/>
</dbReference>
<dbReference type="FunFam" id="3.30.200.20:FF:000217">
    <property type="entry name" value="probable LRR receptor-like serine/threonine-protein kinase At1g53430"/>
    <property type="match status" value="2"/>
</dbReference>
<keyword evidence="18" id="KW-0675">Receptor</keyword>
<dbReference type="SUPFAM" id="SSF56112">
    <property type="entry name" value="Protein kinase-like (PK-like)"/>
    <property type="match status" value="2"/>
</dbReference>
<dbReference type="PROSITE" id="PS50011">
    <property type="entry name" value="PROTEIN_KINASE_DOM"/>
    <property type="match status" value="2"/>
</dbReference>
<evidence type="ECO:0000256" key="20">
    <source>
        <dbReference type="ARBA" id="ARBA00047899"/>
    </source>
</evidence>
<evidence type="ECO:0000256" key="21">
    <source>
        <dbReference type="ARBA" id="ARBA00048679"/>
    </source>
</evidence>
<evidence type="ECO:0000256" key="22">
    <source>
        <dbReference type="SAM" id="Phobius"/>
    </source>
</evidence>
<dbReference type="InterPro" id="IPR001611">
    <property type="entry name" value="Leu-rich_rpt"/>
</dbReference>
<dbReference type="GO" id="GO:0002229">
    <property type="term" value="P:defense response to oomycetes"/>
    <property type="evidence" value="ECO:0007669"/>
    <property type="project" value="UniProtKB-ARBA"/>
</dbReference>
<dbReference type="Pfam" id="PF11721">
    <property type="entry name" value="Malectin"/>
    <property type="match status" value="2"/>
</dbReference>
<evidence type="ECO:0000256" key="5">
    <source>
        <dbReference type="ARBA" id="ARBA00022475"/>
    </source>
</evidence>
<name>A0A8J5GJ23_ZINOF</name>
<feature type="domain" description="Protein kinase" evidence="24">
    <location>
        <begin position="572"/>
        <end position="848"/>
    </location>
</feature>
<keyword evidence="5" id="KW-1003">Cell membrane</keyword>
<dbReference type="Gene3D" id="3.80.10.10">
    <property type="entry name" value="Ribonuclease Inhibitor"/>
    <property type="match status" value="4"/>
</dbReference>
<evidence type="ECO:0000256" key="9">
    <source>
        <dbReference type="ARBA" id="ARBA00022679"/>
    </source>
</evidence>
<keyword evidence="26" id="KW-1185">Reference proteome</keyword>
<keyword evidence="10 22" id="KW-0812">Transmembrane</keyword>
<comment type="similarity">
    <text evidence="3">In the C-terminal section; belongs to the protein kinase superfamily. Ser/Thr protein kinase family.</text>
</comment>
<evidence type="ECO:0000256" key="2">
    <source>
        <dbReference type="ARBA" id="ARBA00008536"/>
    </source>
</evidence>
<dbReference type="CDD" id="cd14066">
    <property type="entry name" value="STKc_IRAK"/>
    <property type="match status" value="2"/>
</dbReference>
<dbReference type="Pfam" id="PF00069">
    <property type="entry name" value="Pkinase"/>
    <property type="match status" value="1"/>
</dbReference>
<dbReference type="InterPro" id="IPR011009">
    <property type="entry name" value="Kinase-like_dom_sf"/>
</dbReference>
<keyword evidence="19" id="KW-0325">Glycoprotein</keyword>
<dbReference type="InterPro" id="IPR001245">
    <property type="entry name" value="Ser-Thr/Tyr_kinase_cat_dom"/>
</dbReference>
<keyword evidence="17 22" id="KW-0472">Membrane</keyword>
<evidence type="ECO:0000256" key="11">
    <source>
        <dbReference type="ARBA" id="ARBA00022729"/>
    </source>
</evidence>
<keyword evidence="9" id="KW-0808">Transferase</keyword>
<reference evidence="25 26" key="1">
    <citation type="submission" date="2020-08" db="EMBL/GenBank/DDBJ databases">
        <title>Plant Genome Project.</title>
        <authorList>
            <person name="Zhang R.-G."/>
        </authorList>
    </citation>
    <scope>NUCLEOTIDE SEQUENCE [LARGE SCALE GENOMIC DNA]</scope>
    <source>
        <tissue evidence="25">Rhizome</tissue>
    </source>
</reference>
<dbReference type="FunFam" id="1.10.510.10:FF:000044">
    <property type="entry name" value="Putative LRR receptor-like serine/threonine-protein kinase"/>
    <property type="match status" value="1"/>
</dbReference>
<feature type="chain" id="PRO_5035312030" description="non-specific serine/threonine protein kinase" evidence="23">
    <location>
        <begin position="40"/>
        <end position="1786"/>
    </location>
</feature>
<dbReference type="Gene3D" id="2.60.120.430">
    <property type="entry name" value="Galactose-binding lectin"/>
    <property type="match status" value="2"/>
</dbReference>
<feature type="transmembrane region" description="Helical" evidence="22">
    <location>
        <begin position="1428"/>
        <end position="1451"/>
    </location>
</feature>
<comment type="caution">
    <text evidence="25">The sequence shown here is derived from an EMBL/GenBank/DDBJ whole genome shotgun (WGS) entry which is preliminary data.</text>
</comment>
<keyword evidence="7" id="KW-0597">Phosphoprotein</keyword>
<dbReference type="GO" id="GO:0005524">
    <property type="term" value="F:ATP binding"/>
    <property type="evidence" value="ECO:0007669"/>
    <property type="project" value="UniProtKB-KW"/>
</dbReference>
<dbReference type="GO" id="GO:0005886">
    <property type="term" value="C:plasma membrane"/>
    <property type="evidence" value="ECO:0007669"/>
    <property type="project" value="UniProtKB-SubCell"/>
</dbReference>
<keyword evidence="12" id="KW-0677">Repeat</keyword>
<gene>
    <name evidence="25" type="ORF">ZIOFF_034794</name>
</gene>
<evidence type="ECO:0000256" key="15">
    <source>
        <dbReference type="ARBA" id="ARBA00022840"/>
    </source>
</evidence>
<evidence type="ECO:0000256" key="4">
    <source>
        <dbReference type="ARBA" id="ARBA00012513"/>
    </source>
</evidence>
<dbReference type="EC" id="2.7.11.1" evidence="4"/>
<evidence type="ECO:0000256" key="16">
    <source>
        <dbReference type="ARBA" id="ARBA00022989"/>
    </source>
</evidence>
<dbReference type="FunFam" id="2.60.120.430:FF:000004">
    <property type="entry name" value="Putative leucine-rich repeat receptor-like serine/threonine-protein kinase"/>
    <property type="match status" value="2"/>
</dbReference>
<keyword evidence="16 22" id="KW-1133">Transmembrane helix</keyword>
<dbReference type="SMART" id="SM00220">
    <property type="entry name" value="S_TKc"/>
    <property type="match status" value="2"/>
</dbReference>
<evidence type="ECO:0000256" key="3">
    <source>
        <dbReference type="ARBA" id="ARBA00010217"/>
    </source>
</evidence>
<dbReference type="PANTHER" id="PTHR48006">
    <property type="entry name" value="LEUCINE-RICH REPEAT-CONTAINING PROTEIN DDB_G0281931-RELATED"/>
    <property type="match status" value="1"/>
</dbReference>
<dbReference type="FunFam" id="3.80.10.10:FF:000095">
    <property type="entry name" value="LRR receptor-like serine/threonine-protein kinase GSO1"/>
    <property type="match status" value="1"/>
</dbReference>
<evidence type="ECO:0000259" key="24">
    <source>
        <dbReference type="PROSITE" id="PS50011"/>
    </source>
</evidence>
<evidence type="ECO:0000256" key="8">
    <source>
        <dbReference type="ARBA" id="ARBA00022614"/>
    </source>
</evidence>
<evidence type="ECO:0000256" key="12">
    <source>
        <dbReference type="ARBA" id="ARBA00022737"/>
    </source>
</evidence>
<evidence type="ECO:0000256" key="14">
    <source>
        <dbReference type="ARBA" id="ARBA00022777"/>
    </source>
</evidence>
<evidence type="ECO:0000256" key="6">
    <source>
        <dbReference type="ARBA" id="ARBA00022527"/>
    </source>
</evidence>
<sequence length="1786" mass="197897">MKQRSFTLFSCGCWSSEFNLIILSLLLFLSLIQEHGCKAQQLDPGEVSALRVIASKLKKEWDFSVDPCSGSAGWVEPSTSKHIVSNLTCNRSSSMSVFHVTSIQLKGQNLTGVLPDEFANLTSLQVFTLDSNQLQGPIPASLGNLINLNLLHLSANNLTGPLPDSLGKLTNLIEFIIDGNPISGKIPSFIGNWTQLTRLDMQGTLMEGPFPPTFSNLASILQLRVSDLKGGLESFPDLQNMKLIQRLVLRNLSMTGHLPDFIVETPIKTLYLTSNSISGKIPDWILERIFLITNSVAYLSHLAANKEMYCNIFINCGGNKVVVDGNVYEEDITRLGPSYFGDNGKWAYSSTGDFLDNRDEKYIATSTNSSLLHMDNPRLYMTARLSPLSLKYYGLCLHEGNYTVKLHFAEIMFPDDQTFPSVGQRIFDVSIQGQKVLRDYNIAKEANGTGKEKIEVFNDTYVNIDGTLEIHLQWGGKGTHAIPHASVYGPLISAISITPNFSPDLCIEASQHKLSTGAILGIAAAACSVASLIGLLILLLSRRRKHDDELRGLELVTGYFSFKQIKAATKNFDISNKLGEGGFGPVYKGMLPDGTLIAVKKLSSKSKQGNREFVNEIGMISALEHPNLVKLYGCCIEGDQLLLIYEYMENNSLARALFGPEQFRLSLDWQTRCSICIGIARGLAYLHEESRLKIVHRDIKATNILLDKNFNAKISDFGLAKLDEEENSHISTRIAGTRGYMAPEYAMRGYLTDKADVYSFGVVMLETVSGICNTNYWQKKDFTFLLDWAYVLLEQGNLLELVDPALGSEYSKEEALQMLNLALACTNPTPTRRPTMSNVVSILEHKATMESLFVAWEPHNSMDFRSIVVAGNSAFLHSQASVKTVMAEESNLLCVASLHCTDNQLKGQNLTGVLPDEFANLTSLQVLDLPRNYLNGTIPSAWASLPLTKLSLLGNRVSGTIPEELGNITTLLELTLESNQLQGPIPASLGNLINLNLLHLSANNLTGPLPDSLGKLTNLTEFVIDGNPISGKIPSFFGNWTKLIRLDIQGTLMEGPFPPTFSNLTSILQLRVSDLKGGLRSFPALQNMKKLHRLVLRNLSMTGHLPDFIKELPLKTLDVSFNNLSGPIPDSYQALLGTINYMYLTSNMISGKIPDWILESAKNFDLSYNNFNGSPVTSSCQQGNVNLFSSYSSIHNDLVAPCFRRNHPCTDEVRNCNLFINCGGKNVVVDGNVYEADTNRLGPSYYSGDNGKWAYSSTGYYRDKHNNDSEKYIAIPTNSSLLHMDNPNLYMTARLSPLSLKYYGLCLHDGNYTVKLHFAEIMFTDDQTFPSVGQRIFDVSIQGQKVLRDYNIAKEAHGNGKVKIEVFNNTYVDIDGTLEIHLQWGGKGTHAIPYRNVYGPLISAISVTPNFSPDMCIEASQHKLSTGAILGITAAACTVAVLIVLPILLLSRRRKHDNELKGIELVTGYFSFKQIKAATKNFDISNKLGEGGFGPVYKGMLPDGTLIAVKKLSAKSKQGNREFVNEIGMISALEHPNLVKLYGCCIERDQLLLIYEYMENNSLARALFGPEQYRLNLDWQTRCNICMGIARGLTYLHEESRLKIVHRDIKATNILLDKNFNAKISDFGLAKLDEEENSHISTRIAGTRGYMAPEYATRGYLTDKADVYSFGVAYVLLEQGNLLQLVDPALDSEYSKEEALQMLNLALTCTDPTPTRRPTMSAVVNILECKTTMESLFAAWEPPSRMDLRSPVMPTNFPSSRQSSKEILNEEESNFLSVASMQCSDE</sequence>
<feature type="domain" description="Protein kinase" evidence="24">
    <location>
        <begin position="1482"/>
        <end position="1776"/>
    </location>
</feature>
<comment type="similarity">
    <text evidence="2">In the N-terminal section; belongs to the leguminous lectin family.</text>
</comment>
<dbReference type="InterPro" id="IPR000719">
    <property type="entry name" value="Prot_kinase_dom"/>
</dbReference>
<comment type="subcellular location">
    <subcellularLocation>
        <location evidence="1">Cell membrane</location>
        <topology evidence="1">Single-pass type I membrane protein</topology>
    </subcellularLocation>
</comment>
<keyword evidence="14" id="KW-0418">Kinase</keyword>
<dbReference type="Gene3D" id="3.30.200.20">
    <property type="entry name" value="Phosphorylase Kinase, domain 1"/>
    <property type="match status" value="2"/>
</dbReference>
<evidence type="ECO:0000256" key="18">
    <source>
        <dbReference type="ARBA" id="ARBA00023170"/>
    </source>
</evidence>
<keyword evidence="11 23" id="KW-0732">Signal</keyword>
<dbReference type="GO" id="GO:0004674">
    <property type="term" value="F:protein serine/threonine kinase activity"/>
    <property type="evidence" value="ECO:0007669"/>
    <property type="project" value="UniProtKB-KW"/>
</dbReference>
<evidence type="ECO:0000313" key="26">
    <source>
        <dbReference type="Proteomes" id="UP000734854"/>
    </source>
</evidence>
<comment type="catalytic activity">
    <reaction evidence="20">
        <text>L-threonyl-[protein] + ATP = O-phospho-L-threonyl-[protein] + ADP + H(+)</text>
        <dbReference type="Rhea" id="RHEA:46608"/>
        <dbReference type="Rhea" id="RHEA-COMP:11060"/>
        <dbReference type="Rhea" id="RHEA-COMP:11605"/>
        <dbReference type="ChEBI" id="CHEBI:15378"/>
        <dbReference type="ChEBI" id="CHEBI:30013"/>
        <dbReference type="ChEBI" id="CHEBI:30616"/>
        <dbReference type="ChEBI" id="CHEBI:61977"/>
        <dbReference type="ChEBI" id="CHEBI:456216"/>
        <dbReference type="EC" id="2.7.11.1"/>
    </reaction>
</comment>
<evidence type="ECO:0000313" key="25">
    <source>
        <dbReference type="EMBL" id="KAG6502513.1"/>
    </source>
</evidence>
<dbReference type="FunFam" id="3.80.10.10:FF:000383">
    <property type="entry name" value="Leucine-rich repeat receptor protein kinase EMS1"/>
    <property type="match status" value="1"/>
</dbReference>
<dbReference type="FunFam" id="1.10.510.10:FF:000240">
    <property type="entry name" value="Lectin-domain containing receptor kinase A4.3"/>
    <property type="match status" value="1"/>
</dbReference>